<dbReference type="GO" id="GO:0051321">
    <property type="term" value="P:meiotic cell cycle"/>
    <property type="evidence" value="ECO:0007669"/>
    <property type="project" value="TreeGrafter"/>
</dbReference>
<feature type="domain" description="Gamma-Tubulin ring complex non-core subunit mod21 N-terminal" evidence="7">
    <location>
        <begin position="65"/>
        <end position="155"/>
    </location>
</feature>
<dbReference type="EMBL" id="JAAQVJ010000126">
    <property type="protein sequence ID" value="KAF3893965.1"/>
    <property type="molecule type" value="Genomic_DNA"/>
</dbReference>
<dbReference type="GO" id="GO:0000922">
    <property type="term" value="C:spindle pole"/>
    <property type="evidence" value="ECO:0007669"/>
    <property type="project" value="InterPro"/>
</dbReference>
<evidence type="ECO:0000256" key="4">
    <source>
        <dbReference type="ARBA" id="ARBA00023212"/>
    </source>
</evidence>
<dbReference type="GO" id="GO:0051225">
    <property type="term" value="P:spindle assembly"/>
    <property type="evidence" value="ECO:0007669"/>
    <property type="project" value="TreeGrafter"/>
</dbReference>
<dbReference type="GO" id="GO:0000278">
    <property type="term" value="P:mitotic cell cycle"/>
    <property type="evidence" value="ECO:0007669"/>
    <property type="project" value="TreeGrafter"/>
</dbReference>
<dbReference type="Pfam" id="PF17681">
    <property type="entry name" value="GCP_N_terminal"/>
    <property type="match status" value="1"/>
</dbReference>
<evidence type="ECO:0000259" key="6">
    <source>
        <dbReference type="Pfam" id="PF04130"/>
    </source>
</evidence>
<dbReference type="GO" id="GO:0031122">
    <property type="term" value="P:cytoplasmic microtubule organization"/>
    <property type="evidence" value="ECO:0007669"/>
    <property type="project" value="TreeGrafter"/>
</dbReference>
<dbReference type="Pfam" id="PF04130">
    <property type="entry name" value="GCP_C_terminal"/>
    <property type="match status" value="1"/>
</dbReference>
<dbReference type="InterPro" id="IPR032797">
    <property type="entry name" value="Mod21_N"/>
</dbReference>
<dbReference type="Gene3D" id="1.20.120.1900">
    <property type="entry name" value="Gamma-tubulin complex, C-terminal domain"/>
    <property type="match status" value="1"/>
</dbReference>
<feature type="domain" description="Gamma tubulin complex component protein N-terminal" evidence="8">
    <location>
        <begin position="224"/>
        <end position="528"/>
    </location>
</feature>
<dbReference type="GO" id="GO:0005816">
    <property type="term" value="C:spindle pole body"/>
    <property type="evidence" value="ECO:0007669"/>
    <property type="project" value="UniProtKB-ARBA"/>
</dbReference>
<dbReference type="PANTHER" id="PTHR19302">
    <property type="entry name" value="GAMMA TUBULIN COMPLEX PROTEIN"/>
    <property type="match status" value="1"/>
</dbReference>
<comment type="similarity">
    <text evidence="1 5">Belongs to the TUBGCP family.</text>
</comment>
<comment type="subcellular location">
    <subcellularLocation>
        <location evidence="5">Cytoplasm</location>
        <location evidence="5">Cytoskeleton</location>
        <location evidence="5">Microtubule organizing center</location>
    </subcellularLocation>
</comment>
<evidence type="ECO:0000259" key="8">
    <source>
        <dbReference type="Pfam" id="PF17681"/>
    </source>
</evidence>
<dbReference type="GO" id="GO:0000930">
    <property type="term" value="C:gamma-tubulin complex"/>
    <property type="evidence" value="ECO:0007669"/>
    <property type="project" value="TreeGrafter"/>
</dbReference>
<evidence type="ECO:0000259" key="7">
    <source>
        <dbReference type="Pfam" id="PF14609"/>
    </source>
</evidence>
<dbReference type="InterPro" id="IPR007259">
    <property type="entry name" value="GCP"/>
</dbReference>
<feature type="domain" description="Gamma tubulin complex component C-terminal" evidence="6">
    <location>
        <begin position="618"/>
        <end position="876"/>
    </location>
</feature>
<name>A0A9P4YGG8_9EURO</name>
<evidence type="ECO:0000256" key="2">
    <source>
        <dbReference type="ARBA" id="ARBA00022490"/>
    </source>
</evidence>
<dbReference type="InterPro" id="IPR041470">
    <property type="entry name" value="GCP_N"/>
</dbReference>
<accession>A0A9P4YGG8</accession>
<keyword evidence="4 5" id="KW-0206">Cytoskeleton</keyword>
<dbReference type="Proteomes" id="UP000749309">
    <property type="component" value="Unassembled WGS sequence"/>
</dbReference>
<evidence type="ECO:0000256" key="3">
    <source>
        <dbReference type="ARBA" id="ARBA00022701"/>
    </source>
</evidence>
<dbReference type="PANTHER" id="PTHR19302:SF33">
    <property type="entry name" value="GAMMA-TUBULIN COMPLEX COMPONENT 5"/>
    <property type="match status" value="1"/>
</dbReference>
<dbReference type="CDD" id="cd22572">
    <property type="entry name" value="GCP5_NTD"/>
    <property type="match status" value="1"/>
</dbReference>
<sequence>MSMSLRISALTDELVAAVAKSSGKSPSAIPRRAAIEKKIKDNSYLRTNKFEVMKCLDGLLEKFQVVGNDELSDALHRRLEELDRKKLSLAPEILSLLLLLSDNPATLTNLKHLKEFSPPQDPKTLKWADITDSELNEPDDLWKDIDYAAESSDDDISSASSHVSIPKIVPHGSTVPLEEFNPSEDLFLDDDVQDDALVASIIKSQALSEGGDSEVLSLTELQIVKDAISMLRGLPTSTFSVYDDKIGINRNISLSHTSQFAFQGLMMSFSSIGTSVQTLRSFLKRPQRVPFMQTFQKEVEALVLSFDKYLSSEQSHYLYQPIPLSVSLLHLLHKVRQRVRVLLELASLIDELNKNPSHENFRCLDLLYDLVCEKQAAGEDSQYREISQLFFACFENYTKPIRRWMETGDLDIGQLSSFFVTTSISSRDDLQTLWHDWFSLNWQSGRLYAPKFLHPSSKKIFTTGKSRVFLRHLGIEPLNPSVSDPPSLHYEVVCPLNQSLSLYPFAGRLDAAFNQLVDTNHNHASSLLKAELDEKCGLWQSLDALEYLYLGKDYGRYSVTDYRIFDLIDRGSRSWNDRFLITELLRQAFSGLPCIDVTSLIGRSAKVPLHVFDSHSRSVQILKVISIDYALPWPVANIVTKDSLQIYKRISLLLMQIRRGKYTLEKRWFTKPHLSPGDDEERADHVLSFCVRHRLLWFLNVLYHHFTEVVIARATREMVKAAKASADVDSMIEIHQSYIRALEAQCLLSKDFAPIHHALISLLDLCISFSDTQVARSLELQQDQNEQTLGTIHLARMAGKKALLEDEFDDSESDMEISMFEAGNATSISFFEQSYHRRVMRVKAKFDDLCSSIKAGLRVDHGNYSQTMETLADRLEWG</sequence>
<gene>
    <name evidence="9" type="ORF">GY632_3984</name>
</gene>
<organism evidence="9 10">
    <name type="scientific">Trichophyton interdigitale</name>
    <dbReference type="NCBI Taxonomy" id="101480"/>
    <lineage>
        <taxon>Eukaryota</taxon>
        <taxon>Fungi</taxon>
        <taxon>Dikarya</taxon>
        <taxon>Ascomycota</taxon>
        <taxon>Pezizomycotina</taxon>
        <taxon>Eurotiomycetes</taxon>
        <taxon>Eurotiomycetidae</taxon>
        <taxon>Onygenales</taxon>
        <taxon>Arthrodermataceae</taxon>
        <taxon>Trichophyton</taxon>
    </lineage>
</organism>
<dbReference type="GO" id="GO:0007020">
    <property type="term" value="P:microtubule nucleation"/>
    <property type="evidence" value="ECO:0007669"/>
    <property type="project" value="InterPro"/>
</dbReference>
<dbReference type="InterPro" id="IPR040457">
    <property type="entry name" value="GCP_C"/>
</dbReference>
<dbReference type="GO" id="GO:0051011">
    <property type="term" value="F:microtubule minus-end binding"/>
    <property type="evidence" value="ECO:0007669"/>
    <property type="project" value="TreeGrafter"/>
</dbReference>
<dbReference type="GO" id="GO:0005874">
    <property type="term" value="C:microtubule"/>
    <property type="evidence" value="ECO:0007669"/>
    <property type="project" value="UniProtKB-KW"/>
</dbReference>
<evidence type="ECO:0000313" key="9">
    <source>
        <dbReference type="EMBL" id="KAF3893965.1"/>
    </source>
</evidence>
<evidence type="ECO:0000256" key="5">
    <source>
        <dbReference type="RuleBase" id="RU363050"/>
    </source>
</evidence>
<dbReference type="InterPro" id="IPR059169">
    <property type="entry name" value="GCP5_N_ext"/>
</dbReference>
<evidence type="ECO:0000256" key="1">
    <source>
        <dbReference type="ARBA" id="ARBA00010337"/>
    </source>
</evidence>
<evidence type="ECO:0000313" key="10">
    <source>
        <dbReference type="Proteomes" id="UP000749309"/>
    </source>
</evidence>
<dbReference type="InterPro" id="IPR042241">
    <property type="entry name" value="GCP_C_sf"/>
</dbReference>
<reference evidence="9" key="1">
    <citation type="submission" date="2020-03" db="EMBL/GenBank/DDBJ databases">
        <title>Whole Genome Sequence of Trichophyton interdigitale from India.</title>
        <authorList>
            <person name="Kumar P."/>
        </authorList>
    </citation>
    <scope>NUCLEOTIDE SEQUENCE</scope>
    <source>
        <strain evidence="9">UCMS-IGIB-CI14</strain>
    </source>
</reference>
<dbReference type="GO" id="GO:0043015">
    <property type="term" value="F:gamma-tubulin binding"/>
    <property type="evidence" value="ECO:0007669"/>
    <property type="project" value="InterPro"/>
</dbReference>
<comment type="caution">
    <text evidence="9">The sequence shown here is derived from an EMBL/GenBank/DDBJ whole genome shotgun (WGS) entry which is preliminary data.</text>
</comment>
<proteinExistence type="inferred from homology"/>
<dbReference type="Pfam" id="PF14609">
    <property type="entry name" value="GCP5-Mod21_N"/>
    <property type="match status" value="1"/>
</dbReference>
<protein>
    <recommendedName>
        <fullName evidence="5">Spindle pole body component</fullName>
    </recommendedName>
</protein>
<dbReference type="AlphaFoldDB" id="A0A9P4YGG8"/>
<keyword evidence="3 5" id="KW-0493">Microtubule</keyword>
<keyword evidence="2 5" id="KW-0963">Cytoplasm</keyword>